<dbReference type="EMBL" id="VZTA01006284">
    <property type="protein sequence ID" value="NXA60821.1"/>
    <property type="molecule type" value="Genomic_DNA"/>
</dbReference>
<dbReference type="InterPro" id="IPR028288">
    <property type="entry name" value="SCAR/WAVE_fam"/>
</dbReference>
<evidence type="ECO:0000256" key="3">
    <source>
        <dbReference type="ARBA" id="ARBA00022490"/>
    </source>
</evidence>
<feature type="domain" description="WH2" evidence="9">
    <location>
        <begin position="453"/>
        <end position="470"/>
    </location>
</feature>
<evidence type="ECO:0000256" key="1">
    <source>
        <dbReference type="ARBA" id="ARBA00004245"/>
    </source>
</evidence>
<dbReference type="InterPro" id="IPR003124">
    <property type="entry name" value="WH2_dom"/>
</dbReference>
<feature type="non-terminal residue" evidence="10">
    <location>
        <position position="1"/>
    </location>
</feature>
<feature type="region of interest" description="Disordered" evidence="8">
    <location>
        <begin position="302"/>
        <end position="327"/>
    </location>
</feature>
<evidence type="ECO:0000256" key="4">
    <source>
        <dbReference type="ARBA" id="ARBA00022553"/>
    </source>
</evidence>
<keyword evidence="11" id="KW-1185">Reference proteome</keyword>
<dbReference type="GO" id="GO:0030036">
    <property type="term" value="P:actin cytoskeleton organization"/>
    <property type="evidence" value="ECO:0007669"/>
    <property type="project" value="UniProtKB-UniRule"/>
</dbReference>
<accession>A0A7K7X5I7</accession>
<comment type="subcellular location">
    <subcellularLocation>
        <location evidence="1 7">Cytoplasm</location>
        <location evidence="1 7">Cytoskeleton</location>
    </subcellularLocation>
</comment>
<reference evidence="10 11" key="1">
    <citation type="submission" date="2019-09" db="EMBL/GenBank/DDBJ databases">
        <title>Bird 10,000 Genomes (B10K) Project - Family phase.</title>
        <authorList>
            <person name="Zhang G."/>
        </authorList>
    </citation>
    <scope>NUCLEOTIDE SEQUENCE [LARGE SCALE GENOMIC DNA]</scope>
    <source>
        <strain evidence="10">B10K-DU-030-22</strain>
        <tissue evidence="10">Blood</tissue>
    </source>
</reference>
<dbReference type="GO" id="GO:2000601">
    <property type="term" value="P:positive regulation of Arp2/3 complex-mediated actin nucleation"/>
    <property type="evidence" value="ECO:0007669"/>
    <property type="project" value="TreeGrafter"/>
</dbReference>
<feature type="compositionally biased region" description="Basic and acidic residues" evidence="8">
    <location>
        <begin position="181"/>
        <end position="192"/>
    </location>
</feature>
<comment type="function">
    <text evidence="7">Downstream effector molecule involved in the transmission of signals from tyrosine kinase receptors and small GTPases to the actin cytoskeleton. Promotes formation of actin filaments. Part of the WAVE complex that regulates lamellipodia formation. The WAVE complex regulates actin filament reorganization via its interaction with the Arp2/3 complex.</text>
</comment>
<comment type="similarity">
    <text evidence="2 7">Belongs to the SCAR/WAVE family.</text>
</comment>
<evidence type="ECO:0000313" key="10">
    <source>
        <dbReference type="EMBL" id="NXA60821.1"/>
    </source>
</evidence>
<evidence type="ECO:0000256" key="2">
    <source>
        <dbReference type="ARBA" id="ARBA00006993"/>
    </source>
</evidence>
<dbReference type="GO" id="GO:0071933">
    <property type="term" value="F:Arp2/3 complex binding"/>
    <property type="evidence" value="ECO:0007669"/>
    <property type="project" value="TreeGrafter"/>
</dbReference>
<dbReference type="Proteomes" id="UP000586926">
    <property type="component" value="Unassembled WGS sequence"/>
</dbReference>
<proteinExistence type="inferred from homology"/>
<comment type="caution">
    <text evidence="10">The sequence shown here is derived from an EMBL/GenBank/DDBJ whole genome shotgun (WGS) entry which is preliminary data.</text>
</comment>
<dbReference type="FunFam" id="1.20.5.340:FF:000012">
    <property type="entry name" value="Wiskott-Aldrich syndrome protein family member 1"/>
    <property type="match status" value="1"/>
</dbReference>
<dbReference type="GO" id="GO:0034237">
    <property type="term" value="F:protein kinase A regulatory subunit binding"/>
    <property type="evidence" value="ECO:0007669"/>
    <property type="project" value="TreeGrafter"/>
</dbReference>
<dbReference type="Gene3D" id="1.20.5.340">
    <property type="match status" value="1"/>
</dbReference>
<dbReference type="GO" id="GO:0031209">
    <property type="term" value="C:SCAR complex"/>
    <property type="evidence" value="ECO:0007669"/>
    <property type="project" value="TreeGrafter"/>
</dbReference>
<dbReference type="PANTHER" id="PTHR12902">
    <property type="entry name" value="WASP-1"/>
    <property type="match status" value="1"/>
</dbReference>
<keyword evidence="3 7" id="KW-0963">Cytoplasm</keyword>
<keyword evidence="4" id="KW-0597">Phosphoprotein</keyword>
<evidence type="ECO:0000259" key="9">
    <source>
        <dbReference type="PROSITE" id="PS51082"/>
    </source>
</evidence>
<evidence type="ECO:0000256" key="8">
    <source>
        <dbReference type="SAM" id="MobiDB-lite"/>
    </source>
</evidence>
<keyword evidence="5 7" id="KW-0009">Actin-binding</keyword>
<protein>
    <recommendedName>
        <fullName evidence="7">Wiskott-Aldrich syndrome protein family member</fullName>
        <shortName evidence="7">WASP family protein member</shortName>
    </recommendedName>
</protein>
<dbReference type="Pfam" id="PF02205">
    <property type="entry name" value="WH2"/>
    <property type="match status" value="1"/>
</dbReference>
<feature type="non-terminal residue" evidence="10">
    <location>
        <position position="515"/>
    </location>
</feature>
<dbReference type="GO" id="GO:0003779">
    <property type="term" value="F:actin binding"/>
    <property type="evidence" value="ECO:0007669"/>
    <property type="project" value="UniProtKB-UniRule"/>
</dbReference>
<gene>
    <name evidence="10" type="primary">Wasf3</name>
    <name evidence="10" type="ORF">MOHOCH_R06238</name>
</gene>
<dbReference type="SMART" id="SM00246">
    <property type="entry name" value="WH2"/>
    <property type="match status" value="1"/>
</dbReference>
<feature type="region of interest" description="Disordered" evidence="8">
    <location>
        <begin position="172"/>
        <end position="192"/>
    </location>
</feature>
<dbReference type="PANTHER" id="PTHR12902:SF9">
    <property type="entry name" value="WISKOTT-ALDRICH SYNDROME PROTEIN FAMILY MEMBER"/>
    <property type="match status" value="1"/>
</dbReference>
<dbReference type="AlphaFoldDB" id="A0A7K7X5I7"/>
<feature type="compositionally biased region" description="Polar residues" evidence="8">
    <location>
        <begin position="304"/>
        <end position="313"/>
    </location>
</feature>
<comment type="subunit">
    <text evidence="7">Binds actin and the Arp2/3 complex.</text>
</comment>
<evidence type="ECO:0000313" key="11">
    <source>
        <dbReference type="Proteomes" id="UP000586926"/>
    </source>
</evidence>
<feature type="region of interest" description="Disordered" evidence="8">
    <location>
        <begin position="380"/>
        <end position="421"/>
    </location>
</feature>
<dbReference type="Gene3D" id="6.10.280.150">
    <property type="match status" value="2"/>
</dbReference>
<evidence type="ECO:0000256" key="5">
    <source>
        <dbReference type="ARBA" id="ARBA00023203"/>
    </source>
</evidence>
<sequence>MPLVKRNIEPRHLCRGALPDGVTSELECVTNSTLAAIIKQLGSLSKHAEDIFGELFNEANSFYMRMNSLQERVDLLVIKVTQLDSTVEEVSLQDINMRKAFKSSTVQNQQVVSRNSIPNPVMEMYQRCDKPPPLNILTPYRDDKKDGLKFYTDPSYFFNLWKEKMLQATEDKRKEKRRQKEQRLVEDSTREVKKVRKARNRRLEWNMMAYDKEFRPDNRFSPSPYHMASSEGSLSPDNRQYNSRVFLCCRSYASDAADHSYPASPNHPAQLLAPASHLAPAEHKEGVLAATNPPEHVFRPAAGSRQNSLTRLQQPHAPPPPEAVLNGPRPHLVKDYGGADADLLFVVTSDLTQGNGLKLCQGRVGLDIRISLLPPEGAGHCPGSPGNGHGPEAARAPGAFGHRSQGQGGVVGDGPEQGPELDWMIPAAHSASPPAPAVEPRKPQIPLMPMSDARSDLLAAIRRGIQLRKVQEQWEQEAKKEPVGNDVATILSRRIAVEYSESDDDSELDDNEWSD</sequence>
<name>A0A7K7X5I7_9PASS</name>
<dbReference type="GO" id="GO:0005856">
    <property type="term" value="C:cytoskeleton"/>
    <property type="evidence" value="ECO:0007669"/>
    <property type="project" value="UniProtKB-SubCell"/>
</dbReference>
<dbReference type="PROSITE" id="PS51082">
    <property type="entry name" value="WH2"/>
    <property type="match status" value="1"/>
</dbReference>
<organism evidence="10 11">
    <name type="scientific">Mohoua ochrocephala</name>
    <dbReference type="NCBI Taxonomy" id="874463"/>
    <lineage>
        <taxon>Eukaryota</taxon>
        <taxon>Metazoa</taxon>
        <taxon>Chordata</taxon>
        <taxon>Craniata</taxon>
        <taxon>Vertebrata</taxon>
        <taxon>Euteleostomi</taxon>
        <taxon>Archelosauria</taxon>
        <taxon>Archosauria</taxon>
        <taxon>Dinosauria</taxon>
        <taxon>Saurischia</taxon>
        <taxon>Theropoda</taxon>
        <taxon>Coelurosauria</taxon>
        <taxon>Aves</taxon>
        <taxon>Neognathae</taxon>
        <taxon>Neoaves</taxon>
        <taxon>Telluraves</taxon>
        <taxon>Australaves</taxon>
        <taxon>Passeriformes</taxon>
        <taxon>Meliphagoidea</taxon>
        <taxon>Acanthizidae</taxon>
        <taxon>Mohoua</taxon>
    </lineage>
</organism>
<evidence type="ECO:0000256" key="7">
    <source>
        <dbReference type="RuleBase" id="RU367034"/>
    </source>
</evidence>
<evidence type="ECO:0000256" key="6">
    <source>
        <dbReference type="ARBA" id="ARBA00023212"/>
    </source>
</evidence>
<keyword evidence="6 7" id="KW-0206">Cytoskeleton</keyword>